<sequence>MLEIFVIVCGTAITALTYYLFLQPNEIMAPGLGGVVILIGHFLPISLGIIYFVLNIPLFGIGFYYVGSRFILYSFLGMASLSFFLWLFAQVPGIHQPLVGCLLGGLISGAAISFVLFVGGSTGGMDIVCVIVNRRWPQFTLGKVMFVMNAAVVLFTGFIFGVEKLVLTTLSIYLAGKSLDLCYGYLQNKKQPKEIYG</sequence>
<evidence type="ECO:0000256" key="4">
    <source>
        <dbReference type="ARBA" id="ARBA00022989"/>
    </source>
</evidence>
<dbReference type="Proteomes" id="UP000054526">
    <property type="component" value="Unassembled WGS sequence"/>
</dbReference>
<evidence type="ECO:0000256" key="6">
    <source>
        <dbReference type="SAM" id="Phobius"/>
    </source>
</evidence>
<evidence type="ECO:0000256" key="1">
    <source>
        <dbReference type="ARBA" id="ARBA00004651"/>
    </source>
</evidence>
<comment type="caution">
    <text evidence="7">The sequence shown here is derived from an EMBL/GenBank/DDBJ whole genome shotgun (WGS) entry which is preliminary data.</text>
</comment>
<proteinExistence type="predicted"/>
<reference evidence="7 8" key="1">
    <citation type="submission" date="2014-12" db="EMBL/GenBank/DDBJ databases">
        <title>Draft genome sequence of Cohnella kolymensis strain B-2846.</title>
        <authorList>
            <person name="Karlyshev A.V."/>
            <person name="Kudryashova E.B."/>
        </authorList>
    </citation>
    <scope>NUCLEOTIDE SEQUENCE [LARGE SCALE GENOMIC DNA]</scope>
    <source>
        <strain evidence="7 8">VKM B-2846</strain>
    </source>
</reference>
<protein>
    <recommendedName>
        <fullName evidence="9">YitT family protein</fullName>
    </recommendedName>
</protein>
<name>A0ABR5A8G9_9BACL</name>
<dbReference type="InterPro" id="IPR051461">
    <property type="entry name" value="UPF0750_membrane"/>
</dbReference>
<dbReference type="InterPro" id="IPR003740">
    <property type="entry name" value="YitT"/>
</dbReference>
<keyword evidence="5 6" id="KW-0472">Membrane</keyword>
<keyword evidence="4 6" id="KW-1133">Transmembrane helix</keyword>
<dbReference type="EMBL" id="JXAL01000001">
    <property type="protein sequence ID" value="KIL37292.1"/>
    <property type="molecule type" value="Genomic_DNA"/>
</dbReference>
<keyword evidence="2" id="KW-1003">Cell membrane</keyword>
<organism evidence="7 8">
    <name type="scientific">Cohnella kolymensis</name>
    <dbReference type="NCBI Taxonomy" id="1590652"/>
    <lineage>
        <taxon>Bacteria</taxon>
        <taxon>Bacillati</taxon>
        <taxon>Bacillota</taxon>
        <taxon>Bacilli</taxon>
        <taxon>Bacillales</taxon>
        <taxon>Paenibacillaceae</taxon>
        <taxon>Cohnella</taxon>
    </lineage>
</organism>
<dbReference type="PANTHER" id="PTHR33545">
    <property type="entry name" value="UPF0750 MEMBRANE PROTEIN YITT-RELATED"/>
    <property type="match status" value="1"/>
</dbReference>
<comment type="subcellular location">
    <subcellularLocation>
        <location evidence="1">Cell membrane</location>
        <topology evidence="1">Multi-pass membrane protein</topology>
    </subcellularLocation>
</comment>
<evidence type="ECO:0000256" key="2">
    <source>
        <dbReference type="ARBA" id="ARBA00022475"/>
    </source>
</evidence>
<evidence type="ECO:0000256" key="3">
    <source>
        <dbReference type="ARBA" id="ARBA00022692"/>
    </source>
</evidence>
<gene>
    <name evidence="7" type="ORF">SD71_00915</name>
</gene>
<evidence type="ECO:0000256" key="5">
    <source>
        <dbReference type="ARBA" id="ARBA00023136"/>
    </source>
</evidence>
<dbReference type="Pfam" id="PF02588">
    <property type="entry name" value="YitT_membrane"/>
    <property type="match status" value="1"/>
</dbReference>
<evidence type="ECO:0000313" key="7">
    <source>
        <dbReference type="EMBL" id="KIL37292.1"/>
    </source>
</evidence>
<evidence type="ECO:0000313" key="8">
    <source>
        <dbReference type="Proteomes" id="UP000054526"/>
    </source>
</evidence>
<feature type="transmembrane region" description="Helical" evidence="6">
    <location>
        <begin position="70"/>
        <end position="88"/>
    </location>
</feature>
<dbReference type="PANTHER" id="PTHR33545:SF5">
    <property type="entry name" value="UPF0750 MEMBRANE PROTEIN YITT"/>
    <property type="match status" value="1"/>
</dbReference>
<feature type="transmembrane region" description="Helical" evidence="6">
    <location>
        <begin position="140"/>
        <end position="160"/>
    </location>
</feature>
<feature type="transmembrane region" description="Helical" evidence="6">
    <location>
        <begin position="94"/>
        <end position="119"/>
    </location>
</feature>
<keyword evidence="8" id="KW-1185">Reference proteome</keyword>
<accession>A0ABR5A8G9</accession>
<feature type="transmembrane region" description="Helical" evidence="6">
    <location>
        <begin position="34"/>
        <end position="58"/>
    </location>
</feature>
<feature type="transmembrane region" description="Helical" evidence="6">
    <location>
        <begin position="5"/>
        <end position="22"/>
    </location>
</feature>
<keyword evidence="3 6" id="KW-0812">Transmembrane</keyword>
<evidence type="ECO:0008006" key="9">
    <source>
        <dbReference type="Google" id="ProtNLM"/>
    </source>
</evidence>